<accession>A0ABW4X0P8</accession>
<evidence type="ECO:0000259" key="5">
    <source>
        <dbReference type="Pfam" id="PF14905"/>
    </source>
</evidence>
<gene>
    <name evidence="6" type="ORF">ACFSKU_16450</name>
</gene>
<dbReference type="Pfam" id="PF14905">
    <property type="entry name" value="OMP_b-brl_3"/>
    <property type="match status" value="1"/>
</dbReference>
<dbReference type="SUPFAM" id="SSF56935">
    <property type="entry name" value="Porins"/>
    <property type="match status" value="1"/>
</dbReference>
<evidence type="ECO:0000256" key="3">
    <source>
        <dbReference type="ARBA" id="ARBA00023237"/>
    </source>
</evidence>
<organism evidence="6 7">
    <name type="scientific">Pontibacter silvestris</name>
    <dbReference type="NCBI Taxonomy" id="2305183"/>
    <lineage>
        <taxon>Bacteria</taxon>
        <taxon>Pseudomonadati</taxon>
        <taxon>Bacteroidota</taxon>
        <taxon>Cytophagia</taxon>
        <taxon>Cytophagales</taxon>
        <taxon>Hymenobacteraceae</taxon>
        <taxon>Pontibacter</taxon>
    </lineage>
</organism>
<dbReference type="PANTHER" id="PTHR40980">
    <property type="entry name" value="PLUG DOMAIN-CONTAINING PROTEIN"/>
    <property type="match status" value="1"/>
</dbReference>
<evidence type="ECO:0000313" key="7">
    <source>
        <dbReference type="Proteomes" id="UP001597369"/>
    </source>
</evidence>
<evidence type="ECO:0000256" key="2">
    <source>
        <dbReference type="ARBA" id="ARBA00023136"/>
    </source>
</evidence>
<dbReference type="InterPro" id="IPR036942">
    <property type="entry name" value="Beta-barrel_TonB_sf"/>
</dbReference>
<dbReference type="InterPro" id="IPR041700">
    <property type="entry name" value="OMP_b-brl_3"/>
</dbReference>
<protein>
    <submittedName>
        <fullName evidence="6">TonB-dependent receptor domain-containing protein</fullName>
    </submittedName>
</protein>
<dbReference type="Gene3D" id="2.40.170.20">
    <property type="entry name" value="TonB-dependent receptor, beta-barrel domain"/>
    <property type="match status" value="1"/>
</dbReference>
<feature type="chain" id="PRO_5047305643" evidence="4">
    <location>
        <begin position="24"/>
        <end position="813"/>
    </location>
</feature>
<dbReference type="Pfam" id="PF13715">
    <property type="entry name" value="CarbopepD_reg_2"/>
    <property type="match status" value="1"/>
</dbReference>
<dbReference type="EMBL" id="JBHUHV010000053">
    <property type="protein sequence ID" value="MFD2068483.1"/>
    <property type="molecule type" value="Genomic_DNA"/>
</dbReference>
<dbReference type="SUPFAM" id="SSF49464">
    <property type="entry name" value="Carboxypeptidase regulatory domain-like"/>
    <property type="match status" value="1"/>
</dbReference>
<keyword evidence="3" id="KW-0998">Cell outer membrane</keyword>
<reference evidence="7" key="1">
    <citation type="journal article" date="2019" name="Int. J. Syst. Evol. Microbiol.">
        <title>The Global Catalogue of Microorganisms (GCM) 10K type strain sequencing project: providing services to taxonomists for standard genome sequencing and annotation.</title>
        <authorList>
            <consortium name="The Broad Institute Genomics Platform"/>
            <consortium name="The Broad Institute Genome Sequencing Center for Infectious Disease"/>
            <person name="Wu L."/>
            <person name="Ma J."/>
        </authorList>
    </citation>
    <scope>NUCLEOTIDE SEQUENCE [LARGE SCALE GENOMIC DNA]</scope>
    <source>
        <strain evidence="7">JCM 16545</strain>
    </source>
</reference>
<name>A0ABW4X0P8_9BACT</name>
<dbReference type="InterPro" id="IPR008969">
    <property type="entry name" value="CarboxyPept-like_regulatory"/>
</dbReference>
<keyword evidence="2" id="KW-0472">Membrane</keyword>
<sequence>MRKSYTSLLMLFCMLSISLSSFAQTAGMLSGTLIDEKEQAVGFANVAVVQAASSSVVTGAIADMDGHFEIKAPAKGKYYLKLSGLGYEQTQTEPFEVTDEKFAKNFGTLRLKTDAKTLSEVTVQAMRPTITTHPDKMVVSVEGTALAGGSTAYEVLEKSPGVWIDQDGNIKLNGKAGVQIMINGKQSYLSGKDLQNLLQSMSAENIKDLEVITNPSSKYDAEGASGIININLKKNIDFGLNGSVYAGYQYNKLSTYTSGASANYKNGKWNSSASLDVAKRMRYRDMDMYRVFNNEGRKSYFEQDGYEENERFAPNIRLNTDYDINDKHSVGAQTSLYYSKSDQTFYTDSYLRDFNPRKNVFVRAENGAKGDYFNGTFNLHYMGKLDTTGTTLSADIDYANISSDDDSRFFNKRDSLNYSPPVRVNELLTSTNPTTYSIYSAKVDFTKKLGKTGKLELGAKGSHVTSDNELLFYEVEDTREMLDDKRSNHFIYKENIYAAYANYSTSFGKKWSLQAGLRAEQTESEGYSVTNDETTDRSYLNLFPSVFVQQKVNDNYEIGYKYSRRINRPYYENLNPFIFYLDPYTWAQGNPYLRPQYTNSFELTHTLKQSYNLVLGYSVTEDFIAEVPMQNEEDNTTVFQQQNVDNFENLSATLVAPIKISSKWDMNNNATLTYQRYKNKFNTESVLNDQLSFMANSTQNIQLPAGIKMEINAGYQGPAVYGLYKVEDNWWVDSGFKRSFMNDKLDLSLSFTDIFKSRILVVNTNIEGNINNIDQYQGARSVRVNIRYRFNKGKDFEAKKRDVNLEELNRTGN</sequence>
<evidence type="ECO:0000313" key="6">
    <source>
        <dbReference type="EMBL" id="MFD2068483.1"/>
    </source>
</evidence>
<proteinExistence type="predicted"/>
<dbReference type="RefSeq" id="WP_229959562.1">
    <property type="nucleotide sequence ID" value="NZ_JAJJWI010000005.1"/>
</dbReference>
<evidence type="ECO:0000256" key="4">
    <source>
        <dbReference type="SAM" id="SignalP"/>
    </source>
</evidence>
<keyword evidence="7" id="KW-1185">Reference proteome</keyword>
<dbReference type="PANTHER" id="PTHR40980:SF4">
    <property type="entry name" value="TONB-DEPENDENT RECEPTOR-LIKE BETA-BARREL DOMAIN-CONTAINING PROTEIN"/>
    <property type="match status" value="1"/>
</dbReference>
<feature type="signal peptide" evidence="4">
    <location>
        <begin position="1"/>
        <end position="23"/>
    </location>
</feature>
<keyword evidence="4" id="KW-0732">Signal</keyword>
<comment type="caution">
    <text evidence="6">The sequence shown here is derived from an EMBL/GenBank/DDBJ whole genome shotgun (WGS) entry which is preliminary data.</text>
</comment>
<dbReference type="Proteomes" id="UP001597369">
    <property type="component" value="Unassembled WGS sequence"/>
</dbReference>
<evidence type="ECO:0000256" key="1">
    <source>
        <dbReference type="ARBA" id="ARBA00004442"/>
    </source>
</evidence>
<feature type="domain" description="Outer membrane protein beta-barrel" evidence="5">
    <location>
        <begin position="384"/>
        <end position="788"/>
    </location>
</feature>
<keyword evidence="6" id="KW-0675">Receptor</keyword>
<comment type="subcellular location">
    <subcellularLocation>
        <location evidence="1">Cell outer membrane</location>
    </subcellularLocation>
</comment>